<sequence length="376" mass="42132">MFWQREYIREAVSMTLNDTYKLDLPEHGLLGSLLLRISGSQASDWGINGGDWRIIDKIEEIEIIINGATVGKSLKGDLVQAAAFYDNKIVAPDVWRDYATNTQWCYIMLDFGRFLNDIDYGLDLDRHDNVEIRIKNNATTDHFSDLTVSLMGIYLRDVASGQFKGYLRTEEWRKWTTVADETKYLDLPTEFLLRRIIMQAVPNVDSDNVETTGMHNLMDDVELNMKSGQIKVYKGGIDDLLRDNYWAYGGPIITGGFPYRNADKGINMGLGYVMAAVAGAGANDGAGAGTLPTIEAARTSFTQKMETFEADSPVGMICMGVGYHNTVVFRFDYSPDVNLWLDPDARKTVELNIHTRNISAAASGVNKVILDRLVKY</sequence>
<evidence type="ECO:0000313" key="1">
    <source>
        <dbReference type="EMBL" id="KKL82155.1"/>
    </source>
</evidence>
<accession>A0A0F9HKD1</accession>
<gene>
    <name evidence="1" type="ORF">LCGC14_1987600</name>
</gene>
<proteinExistence type="predicted"/>
<comment type="caution">
    <text evidence="1">The sequence shown here is derived from an EMBL/GenBank/DDBJ whole genome shotgun (WGS) entry which is preliminary data.</text>
</comment>
<dbReference type="AlphaFoldDB" id="A0A0F9HKD1"/>
<dbReference type="EMBL" id="LAZR01022353">
    <property type="protein sequence ID" value="KKL82155.1"/>
    <property type="molecule type" value="Genomic_DNA"/>
</dbReference>
<name>A0A0F9HKD1_9ZZZZ</name>
<reference evidence="1" key="1">
    <citation type="journal article" date="2015" name="Nature">
        <title>Complex archaea that bridge the gap between prokaryotes and eukaryotes.</title>
        <authorList>
            <person name="Spang A."/>
            <person name="Saw J.H."/>
            <person name="Jorgensen S.L."/>
            <person name="Zaremba-Niedzwiedzka K."/>
            <person name="Martijn J."/>
            <person name="Lind A.E."/>
            <person name="van Eijk R."/>
            <person name="Schleper C."/>
            <person name="Guy L."/>
            <person name="Ettema T.J."/>
        </authorList>
    </citation>
    <scope>NUCLEOTIDE SEQUENCE</scope>
</reference>
<organism evidence="1">
    <name type="scientific">marine sediment metagenome</name>
    <dbReference type="NCBI Taxonomy" id="412755"/>
    <lineage>
        <taxon>unclassified sequences</taxon>
        <taxon>metagenomes</taxon>
        <taxon>ecological metagenomes</taxon>
    </lineage>
</organism>
<protein>
    <submittedName>
        <fullName evidence="1">Uncharacterized protein</fullName>
    </submittedName>
</protein>